<evidence type="ECO:0000313" key="5">
    <source>
        <dbReference type="EMBL" id="QGY05333.1"/>
    </source>
</evidence>
<dbReference type="PRINTS" id="PR00035">
    <property type="entry name" value="HTHGNTR"/>
</dbReference>
<dbReference type="Pfam" id="PF07729">
    <property type="entry name" value="FCD"/>
    <property type="match status" value="1"/>
</dbReference>
<keyword evidence="3" id="KW-0804">Transcription</keyword>
<name>A0A6B9FRN4_9HYPH</name>
<evidence type="ECO:0000313" key="6">
    <source>
        <dbReference type="Proteomes" id="UP000012488"/>
    </source>
</evidence>
<dbReference type="AlphaFoldDB" id="A0A6B9FRN4"/>
<evidence type="ECO:0000259" key="4">
    <source>
        <dbReference type="PROSITE" id="PS50949"/>
    </source>
</evidence>
<dbReference type="KEGG" id="mmes:MMSR116_28115"/>
<sequence>MLQPSDTSLGLTSIGQTVSLREQAYDSIKQSILAMDLYDGSAQIRLNEHQIAQELGISRTPVREALTLLEREGFVSTVPRRGLFVTRKTKREIIEMITVWAALEGGAAHAAARHASDADLHQLSRAFEDFELSTLPEHVKAYEEANLNFHQTIIRLGGCGLMVEMTANLFIHMRALRSIFLHRPGRIEDSLREHAAIIVALQARDAEQAAILVRDHALGLIAHVESHWAWPER</sequence>
<dbReference type="RefSeq" id="WP_010684148.1">
    <property type="nucleotide sequence ID" value="NZ_CP043538.1"/>
</dbReference>
<dbReference type="SMART" id="SM00895">
    <property type="entry name" value="FCD"/>
    <property type="match status" value="1"/>
</dbReference>
<dbReference type="PROSITE" id="PS50949">
    <property type="entry name" value="HTH_GNTR"/>
    <property type="match status" value="1"/>
</dbReference>
<organism evidence="5 6">
    <name type="scientific">Methylobacterium mesophilicum SR1.6/6</name>
    <dbReference type="NCBI Taxonomy" id="908290"/>
    <lineage>
        <taxon>Bacteria</taxon>
        <taxon>Pseudomonadati</taxon>
        <taxon>Pseudomonadota</taxon>
        <taxon>Alphaproteobacteria</taxon>
        <taxon>Hyphomicrobiales</taxon>
        <taxon>Methylobacteriaceae</taxon>
        <taxon>Methylobacterium</taxon>
    </lineage>
</organism>
<dbReference type="InterPro" id="IPR008920">
    <property type="entry name" value="TF_FadR/GntR_C"/>
</dbReference>
<protein>
    <submittedName>
        <fullName evidence="5">GntR family transcriptional regulator</fullName>
    </submittedName>
</protein>
<keyword evidence="2" id="KW-0238">DNA-binding</keyword>
<proteinExistence type="predicted"/>
<dbReference type="Gene3D" id="1.10.10.10">
    <property type="entry name" value="Winged helix-like DNA-binding domain superfamily/Winged helix DNA-binding domain"/>
    <property type="match status" value="1"/>
</dbReference>
<dbReference type="InterPro" id="IPR036390">
    <property type="entry name" value="WH_DNA-bd_sf"/>
</dbReference>
<dbReference type="InterPro" id="IPR011711">
    <property type="entry name" value="GntR_C"/>
</dbReference>
<dbReference type="OrthoDB" id="5504063at2"/>
<evidence type="ECO:0000256" key="2">
    <source>
        <dbReference type="ARBA" id="ARBA00023125"/>
    </source>
</evidence>
<evidence type="ECO:0000256" key="3">
    <source>
        <dbReference type="ARBA" id="ARBA00023163"/>
    </source>
</evidence>
<dbReference type="Gene3D" id="1.20.120.530">
    <property type="entry name" value="GntR ligand-binding domain-like"/>
    <property type="match status" value="1"/>
</dbReference>
<evidence type="ECO:0000256" key="1">
    <source>
        <dbReference type="ARBA" id="ARBA00023015"/>
    </source>
</evidence>
<accession>A0A6B9FRN4</accession>
<dbReference type="SMART" id="SM00345">
    <property type="entry name" value="HTH_GNTR"/>
    <property type="match status" value="1"/>
</dbReference>
<keyword evidence="1" id="KW-0805">Transcription regulation</keyword>
<dbReference type="CDD" id="cd07377">
    <property type="entry name" value="WHTH_GntR"/>
    <property type="match status" value="1"/>
</dbReference>
<dbReference type="PANTHER" id="PTHR43537:SF49">
    <property type="entry name" value="TRANSCRIPTIONAL REGULATORY PROTEIN"/>
    <property type="match status" value="1"/>
</dbReference>
<reference evidence="5 6" key="2">
    <citation type="journal article" date="2013" name="Genome Announc.">
        <title>Draft Genome Sequence of Methylobacterium mesophilicum Strain SR1.6/6, Isolated from Citrus sinensis.</title>
        <authorList>
            <person name="Marinho Almeida D."/>
            <person name="Dini-Andreote F."/>
            <person name="Camargo Neves A.A."/>
            <person name="Juca Ramos R.T."/>
            <person name="Andreote F.D."/>
            <person name="Carneiro A.R."/>
            <person name="Oliveira de Souza Lima A."/>
            <person name="Caracciolo Gomes de Sa P.H."/>
            <person name="Ribeiro Barbosa M.S."/>
            <person name="Araujo W.L."/>
            <person name="Silva A."/>
        </authorList>
    </citation>
    <scope>NUCLEOTIDE SEQUENCE [LARGE SCALE GENOMIC DNA]</scope>
    <source>
        <strain evidence="5 6">SR1.6/6</strain>
    </source>
</reference>
<dbReference type="GO" id="GO:0003677">
    <property type="term" value="F:DNA binding"/>
    <property type="evidence" value="ECO:0007669"/>
    <property type="project" value="UniProtKB-KW"/>
</dbReference>
<feature type="domain" description="HTH gntR-type" evidence="4">
    <location>
        <begin position="18"/>
        <end position="88"/>
    </location>
</feature>
<dbReference type="SUPFAM" id="SSF46785">
    <property type="entry name" value="Winged helix' DNA-binding domain"/>
    <property type="match status" value="1"/>
</dbReference>
<dbReference type="SUPFAM" id="SSF48008">
    <property type="entry name" value="GntR ligand-binding domain-like"/>
    <property type="match status" value="1"/>
</dbReference>
<dbReference type="InterPro" id="IPR036388">
    <property type="entry name" value="WH-like_DNA-bd_sf"/>
</dbReference>
<dbReference type="InterPro" id="IPR000524">
    <property type="entry name" value="Tscrpt_reg_HTH_GntR"/>
</dbReference>
<dbReference type="GO" id="GO:0003700">
    <property type="term" value="F:DNA-binding transcription factor activity"/>
    <property type="evidence" value="ECO:0007669"/>
    <property type="project" value="InterPro"/>
</dbReference>
<dbReference type="PANTHER" id="PTHR43537">
    <property type="entry name" value="TRANSCRIPTIONAL REGULATOR, GNTR FAMILY"/>
    <property type="match status" value="1"/>
</dbReference>
<reference evidence="5 6" key="1">
    <citation type="journal article" date="2012" name="Genet. Mol. Biol.">
        <title>Analysis of 16S rRNA and mxaF genes revealing insights into Methylobacterium niche-specific plant association.</title>
        <authorList>
            <person name="Dourado M.N."/>
            <person name="Andreote F.D."/>
            <person name="Dini-Andreote F."/>
            <person name="Conti R."/>
            <person name="Araujo J.M."/>
            <person name="Araujo W.L."/>
        </authorList>
    </citation>
    <scope>NUCLEOTIDE SEQUENCE [LARGE SCALE GENOMIC DNA]</scope>
    <source>
        <strain evidence="5 6">SR1.6/6</strain>
    </source>
</reference>
<dbReference type="EMBL" id="CP043538">
    <property type="protein sequence ID" value="QGY05333.1"/>
    <property type="molecule type" value="Genomic_DNA"/>
</dbReference>
<gene>
    <name evidence="5" type="ORF">MMSR116_28115</name>
</gene>
<dbReference type="Proteomes" id="UP000012488">
    <property type="component" value="Chromosome"/>
</dbReference>
<dbReference type="Pfam" id="PF00392">
    <property type="entry name" value="GntR"/>
    <property type="match status" value="1"/>
</dbReference>